<feature type="domain" description="ABC transporter" evidence="4">
    <location>
        <begin position="4"/>
        <end position="248"/>
    </location>
</feature>
<dbReference type="PANTHER" id="PTHR43776:SF8">
    <property type="entry name" value="ABC TRANSPORTER, ATP-BINDING PROTEIN"/>
    <property type="match status" value="1"/>
</dbReference>
<evidence type="ECO:0000313" key="6">
    <source>
        <dbReference type="Proteomes" id="UP000005262"/>
    </source>
</evidence>
<keyword evidence="6" id="KW-1185">Reference proteome</keyword>
<dbReference type="CDD" id="cd03257">
    <property type="entry name" value="ABC_NikE_OppD_transporters"/>
    <property type="match status" value="1"/>
</dbReference>
<reference evidence="5 6" key="1">
    <citation type="journal article" date="2012" name="J. Bacteriol.">
        <title>Complete genome sequences of Desulfosporosinus orientis DSM765T, Desulfosporosinus youngiae DSM17734T, Desulfosporosinus meridiei DSM13257T, and Desulfosporosinus acidiphilus DSM22704T.</title>
        <authorList>
            <person name="Pester M."/>
            <person name="Brambilla E."/>
            <person name="Alazard D."/>
            <person name="Rattei T."/>
            <person name="Weinmaier T."/>
            <person name="Han J."/>
            <person name="Lucas S."/>
            <person name="Lapidus A."/>
            <person name="Cheng J.F."/>
            <person name="Goodwin L."/>
            <person name="Pitluck S."/>
            <person name="Peters L."/>
            <person name="Ovchinnikova G."/>
            <person name="Teshima H."/>
            <person name="Detter J.C."/>
            <person name="Han C.S."/>
            <person name="Tapia R."/>
            <person name="Land M.L."/>
            <person name="Hauser L."/>
            <person name="Kyrpides N.C."/>
            <person name="Ivanova N.N."/>
            <person name="Pagani I."/>
            <person name="Huntmann M."/>
            <person name="Wei C.L."/>
            <person name="Davenport K.W."/>
            <person name="Daligault H."/>
            <person name="Chain P.S."/>
            <person name="Chen A."/>
            <person name="Mavromatis K."/>
            <person name="Markowitz V."/>
            <person name="Szeto E."/>
            <person name="Mikhailova N."/>
            <person name="Pati A."/>
            <person name="Wagner M."/>
            <person name="Woyke T."/>
            <person name="Ollivier B."/>
            <person name="Klenk H.P."/>
            <person name="Spring S."/>
            <person name="Loy A."/>
        </authorList>
    </citation>
    <scope>NUCLEOTIDE SEQUENCE [LARGE SCALE GENOMIC DNA]</scope>
    <source>
        <strain evidence="6">ATCC BAA-275 / DSM 13257 / NCIMB 13706 / S10</strain>
    </source>
</reference>
<dbReference type="Gene3D" id="3.40.50.300">
    <property type="entry name" value="P-loop containing nucleotide triphosphate hydrolases"/>
    <property type="match status" value="1"/>
</dbReference>
<dbReference type="GO" id="GO:0055085">
    <property type="term" value="P:transmembrane transport"/>
    <property type="evidence" value="ECO:0007669"/>
    <property type="project" value="UniProtKB-ARBA"/>
</dbReference>
<dbReference type="InterPro" id="IPR027417">
    <property type="entry name" value="P-loop_NTPase"/>
</dbReference>
<dbReference type="GO" id="GO:0016887">
    <property type="term" value="F:ATP hydrolysis activity"/>
    <property type="evidence" value="ECO:0007669"/>
    <property type="project" value="InterPro"/>
</dbReference>
<dbReference type="GO" id="GO:0005524">
    <property type="term" value="F:ATP binding"/>
    <property type="evidence" value="ECO:0007669"/>
    <property type="project" value="UniProtKB-KW"/>
</dbReference>
<dbReference type="Pfam" id="PF08352">
    <property type="entry name" value="oligo_HPY"/>
    <property type="match status" value="1"/>
</dbReference>
<dbReference type="AlphaFoldDB" id="J7ILX6"/>
<reference evidence="6" key="2">
    <citation type="submission" date="2012-08" db="EMBL/GenBank/DDBJ databases">
        <title>Finished genome of Desulfosporosinus meridiei DSM 13257.</title>
        <authorList>
            <person name="Huntemann M."/>
            <person name="Wei C.-L."/>
            <person name="Han J."/>
            <person name="Detter J.C."/>
            <person name="Han C."/>
            <person name="Davenport K."/>
            <person name="Daligault H."/>
            <person name="Erkkila T."/>
            <person name="Gu W."/>
            <person name="Munk A.C.C."/>
            <person name="Teshima H."/>
            <person name="Xu Y."/>
            <person name="Chain P."/>
            <person name="Tapia R."/>
            <person name="Chen A."/>
            <person name="Krypides N."/>
            <person name="Mavromatis K."/>
            <person name="Markowitz V."/>
            <person name="Szeto E."/>
            <person name="Ivanova N."/>
            <person name="Mikhailova N."/>
            <person name="Ovchinnikova G."/>
            <person name="Pagani I."/>
            <person name="Pati A."/>
            <person name="Goodwin L."/>
            <person name="Peters L."/>
            <person name="Pitluck S."/>
            <person name="Woyke T."/>
            <person name="Pester M."/>
            <person name="Spring S."/>
            <person name="Ollivier B."/>
            <person name="Rattei T."/>
            <person name="Klenk H.-P."/>
            <person name="Wagner M."/>
            <person name="Loy A."/>
        </authorList>
    </citation>
    <scope>NUCLEOTIDE SEQUENCE [LARGE SCALE GENOMIC DNA]</scope>
    <source>
        <strain evidence="6">ATCC BAA-275 / DSM 13257 / NCIMB 13706 / S10</strain>
    </source>
</reference>
<dbReference type="RefSeq" id="WP_014901507.1">
    <property type="nucleotide sequence ID" value="NC_018515.1"/>
</dbReference>
<dbReference type="InterPro" id="IPR003593">
    <property type="entry name" value="AAA+_ATPase"/>
</dbReference>
<evidence type="ECO:0000256" key="1">
    <source>
        <dbReference type="ARBA" id="ARBA00022448"/>
    </source>
</evidence>
<dbReference type="InterPro" id="IPR050319">
    <property type="entry name" value="ABC_transp_ATP-bind"/>
</dbReference>
<keyword evidence="2" id="KW-0547">Nucleotide-binding</keyword>
<dbReference type="GO" id="GO:0015833">
    <property type="term" value="P:peptide transport"/>
    <property type="evidence" value="ECO:0007669"/>
    <property type="project" value="InterPro"/>
</dbReference>
<protein>
    <submittedName>
        <fullName evidence="5">Oligopeptide/dipeptide ABC transporter, ATP-binding protein</fullName>
    </submittedName>
</protein>
<evidence type="ECO:0000313" key="5">
    <source>
        <dbReference type="EMBL" id="AFQ42585.1"/>
    </source>
</evidence>
<gene>
    <name evidence="5" type="ordered locus">Desmer_0545</name>
</gene>
<name>J7ILX6_DESMD</name>
<keyword evidence="1" id="KW-0813">Transport</keyword>
<keyword evidence="3 5" id="KW-0067">ATP-binding</keyword>
<evidence type="ECO:0000259" key="4">
    <source>
        <dbReference type="PROSITE" id="PS50893"/>
    </source>
</evidence>
<dbReference type="PROSITE" id="PS00211">
    <property type="entry name" value="ABC_TRANSPORTER_1"/>
    <property type="match status" value="1"/>
</dbReference>
<accession>J7ILX6</accession>
<dbReference type="InterPro" id="IPR017871">
    <property type="entry name" value="ABC_transporter-like_CS"/>
</dbReference>
<dbReference type="SUPFAM" id="SSF52540">
    <property type="entry name" value="P-loop containing nucleoside triphosphate hydrolases"/>
    <property type="match status" value="1"/>
</dbReference>
<dbReference type="eggNOG" id="COG4608">
    <property type="taxonomic scope" value="Bacteria"/>
</dbReference>
<organism evidence="5 6">
    <name type="scientific">Desulfosporosinus meridiei (strain ATCC BAA-275 / DSM 13257 / KCTC 12902 / NCIMB 13706 / S10)</name>
    <dbReference type="NCBI Taxonomy" id="768704"/>
    <lineage>
        <taxon>Bacteria</taxon>
        <taxon>Bacillati</taxon>
        <taxon>Bacillota</taxon>
        <taxon>Clostridia</taxon>
        <taxon>Eubacteriales</taxon>
        <taxon>Desulfitobacteriaceae</taxon>
        <taxon>Desulfosporosinus</taxon>
    </lineage>
</organism>
<dbReference type="InterPro" id="IPR013563">
    <property type="entry name" value="Oligopep_ABC_C"/>
</dbReference>
<dbReference type="PROSITE" id="PS50893">
    <property type="entry name" value="ABC_TRANSPORTER_2"/>
    <property type="match status" value="1"/>
</dbReference>
<dbReference type="PANTHER" id="PTHR43776">
    <property type="entry name" value="TRANSPORT ATP-BINDING PROTEIN"/>
    <property type="match status" value="1"/>
</dbReference>
<proteinExistence type="predicted"/>
<dbReference type="HOGENOM" id="CLU_000604_1_23_9"/>
<dbReference type="Proteomes" id="UP000005262">
    <property type="component" value="Chromosome"/>
</dbReference>
<sequence>MNLYEIKGVYKSYNNKAKSRVYAVYNIDLTIKKGEVLGIVGESGCGKSTLGKMLLKLEQPTQGRIIFNQQDITDYSFKQMRKIRSGMQMIFQGTANAFNPYFTVEQIISEPLNNYSREAKELKEKKIVEMLERVGLNKTYLTRYGQEMSGGQRQRVGIARALILNPEFVVCDEAVSSIDYALKNQILQLLTDLKQQFGFTYLFISHDLASVNKICDRVVVMYLGNIVEIIPHINYQVQHPYTKALLAATLIPDPHQRERKRVLFREGEDLKIPKSGCVFQNRCLYTQSICQTEQPALMSKSGEHYIACHLCHNY</sequence>
<dbReference type="NCBIfam" id="TIGR01727">
    <property type="entry name" value="oligo_HPY"/>
    <property type="match status" value="1"/>
</dbReference>
<dbReference type="STRING" id="768704.Desmer_0545"/>
<dbReference type="InterPro" id="IPR003439">
    <property type="entry name" value="ABC_transporter-like_ATP-bd"/>
</dbReference>
<dbReference type="OrthoDB" id="9802772at2"/>
<dbReference type="KEGG" id="dmi:Desmer_0545"/>
<evidence type="ECO:0000256" key="3">
    <source>
        <dbReference type="ARBA" id="ARBA00022840"/>
    </source>
</evidence>
<dbReference type="Pfam" id="PF00005">
    <property type="entry name" value="ABC_tran"/>
    <property type="match status" value="1"/>
</dbReference>
<dbReference type="EMBL" id="CP003629">
    <property type="protein sequence ID" value="AFQ42585.1"/>
    <property type="molecule type" value="Genomic_DNA"/>
</dbReference>
<evidence type="ECO:0000256" key="2">
    <source>
        <dbReference type="ARBA" id="ARBA00022741"/>
    </source>
</evidence>
<dbReference type="SMART" id="SM00382">
    <property type="entry name" value="AAA"/>
    <property type="match status" value="1"/>
</dbReference>